<name>A0A8W8M2V2_MAGGI</name>
<keyword evidence="1" id="KW-0472">Membrane</keyword>
<feature type="transmembrane region" description="Helical" evidence="1">
    <location>
        <begin position="29"/>
        <end position="49"/>
    </location>
</feature>
<organism evidence="2 3">
    <name type="scientific">Magallana gigas</name>
    <name type="common">Pacific oyster</name>
    <name type="synonym">Crassostrea gigas</name>
    <dbReference type="NCBI Taxonomy" id="29159"/>
    <lineage>
        <taxon>Eukaryota</taxon>
        <taxon>Metazoa</taxon>
        <taxon>Spiralia</taxon>
        <taxon>Lophotrochozoa</taxon>
        <taxon>Mollusca</taxon>
        <taxon>Bivalvia</taxon>
        <taxon>Autobranchia</taxon>
        <taxon>Pteriomorphia</taxon>
        <taxon>Ostreida</taxon>
        <taxon>Ostreoidea</taxon>
        <taxon>Ostreidae</taxon>
        <taxon>Magallana</taxon>
    </lineage>
</organism>
<dbReference type="Proteomes" id="UP000005408">
    <property type="component" value="Unassembled WGS sequence"/>
</dbReference>
<keyword evidence="3" id="KW-1185">Reference proteome</keyword>
<reference evidence="2" key="1">
    <citation type="submission" date="2022-08" db="UniProtKB">
        <authorList>
            <consortium name="EnsemblMetazoa"/>
        </authorList>
    </citation>
    <scope>IDENTIFICATION</scope>
    <source>
        <strain evidence="2">05x7-T-G4-1.051#20</strain>
    </source>
</reference>
<keyword evidence="1" id="KW-1133">Transmembrane helix</keyword>
<evidence type="ECO:0000313" key="3">
    <source>
        <dbReference type="Proteomes" id="UP000005408"/>
    </source>
</evidence>
<sequence>MQLSDRGKHSSGNLSIYTGQRKILKMIRVFLLIFLYSMAAMCFAQPPWLCRDCVVNGTRYRGNHAFQYNRDCNQYTCKCLCDGTYDCPPALTKDLCRRVETGKGCSVCEVEDTIYAPGRFRFAFACYLYDCDCNCDGSWQCPAERTINLC</sequence>
<protein>
    <submittedName>
        <fullName evidence="2">Uncharacterized protein</fullName>
    </submittedName>
</protein>
<keyword evidence="1" id="KW-0812">Transmembrane</keyword>
<evidence type="ECO:0000256" key="1">
    <source>
        <dbReference type="SAM" id="Phobius"/>
    </source>
</evidence>
<accession>A0A8W8M2V2</accession>
<evidence type="ECO:0000313" key="2">
    <source>
        <dbReference type="EnsemblMetazoa" id="G30716.3:cds"/>
    </source>
</evidence>
<dbReference type="EnsemblMetazoa" id="G30716.3">
    <property type="protein sequence ID" value="G30716.3:cds"/>
    <property type="gene ID" value="G30716"/>
</dbReference>
<dbReference type="AlphaFoldDB" id="A0A8W8M2V2"/>
<proteinExistence type="predicted"/>